<feature type="region of interest" description="Disordered" evidence="1">
    <location>
        <begin position="68"/>
        <end position="94"/>
    </location>
</feature>
<comment type="caution">
    <text evidence="2">The sequence shown here is derived from an EMBL/GenBank/DDBJ whole genome shotgun (WGS) entry which is preliminary data.</text>
</comment>
<keyword evidence="3" id="KW-1185">Reference proteome</keyword>
<feature type="region of interest" description="Disordered" evidence="1">
    <location>
        <begin position="425"/>
        <end position="512"/>
    </location>
</feature>
<gene>
    <name evidence="2" type="ORF">UPYG_G00020350</name>
</gene>
<feature type="compositionally biased region" description="Polar residues" evidence="1">
    <location>
        <begin position="438"/>
        <end position="447"/>
    </location>
</feature>
<proteinExistence type="predicted"/>
<protein>
    <submittedName>
        <fullName evidence="2">Uncharacterized protein</fullName>
    </submittedName>
</protein>
<evidence type="ECO:0000313" key="3">
    <source>
        <dbReference type="Proteomes" id="UP001557470"/>
    </source>
</evidence>
<accession>A0ABD0XKN4</accession>
<feature type="compositionally biased region" description="Low complexity" evidence="1">
    <location>
        <begin position="83"/>
        <end position="94"/>
    </location>
</feature>
<dbReference type="EMBL" id="JAGEUA010000001">
    <property type="protein sequence ID" value="KAL1021954.1"/>
    <property type="molecule type" value="Genomic_DNA"/>
</dbReference>
<feature type="compositionally biased region" description="Polar residues" evidence="1">
    <location>
        <begin position="465"/>
        <end position="481"/>
    </location>
</feature>
<name>A0ABD0XKN4_UMBPY</name>
<evidence type="ECO:0000256" key="1">
    <source>
        <dbReference type="SAM" id="MobiDB-lite"/>
    </source>
</evidence>
<sequence length="512" mass="56550">MSGSEACCICGVRFVKGPKGYKRRRVKTLTSPETFKLVFNITPDDSSFLCCTCVAVFRVKTKIWTQLSTKHKSKRGRPRKELSSQTPTTTKQSSLPIEGDCIALKNPKRRPVRQWDGEKWTTITSGSPKPLSSTIRQLQMTIATPTNLTSPSLQFINQVIYSTSSSESSNQIIDLMSTGEQSTKSFPKAPLSTTHSTLLTSSSIAEGIRPKKKKIPVFRCKQSYGFGPHAKAMYYINNRDHLKAFRSLMKTKAREAVNIFFAEAIARESKVLMKDRRGPLHQPLTEASVNGFSWDAVLAWGGEKAPLTLACLTAMFHKPGCRRNKSLRTEEVAENVIKQRLGLILAIGLYTSMQECNFLQAFLGVKFWKQGCPPCVLNALNTLGVCPSAASTQRYADSLNISCDPQQQNLTVEVMEEPDKSFFRSECLTPSYPKKRPGSSQTHSQVGSLGRSKSPAGSSDGRDTLQGSPQTPDSGEYQTLITEHGYHKAQKPLLSQSTKNSEDGSGRPTSQT</sequence>
<organism evidence="2 3">
    <name type="scientific">Umbra pygmaea</name>
    <name type="common">Eastern mudminnow</name>
    <dbReference type="NCBI Taxonomy" id="75934"/>
    <lineage>
        <taxon>Eukaryota</taxon>
        <taxon>Metazoa</taxon>
        <taxon>Chordata</taxon>
        <taxon>Craniata</taxon>
        <taxon>Vertebrata</taxon>
        <taxon>Euteleostomi</taxon>
        <taxon>Actinopterygii</taxon>
        <taxon>Neopterygii</taxon>
        <taxon>Teleostei</taxon>
        <taxon>Protacanthopterygii</taxon>
        <taxon>Esociformes</taxon>
        <taxon>Umbridae</taxon>
        <taxon>Umbra</taxon>
    </lineage>
</organism>
<dbReference type="AlphaFoldDB" id="A0ABD0XKN4"/>
<reference evidence="2 3" key="1">
    <citation type="submission" date="2024-06" db="EMBL/GenBank/DDBJ databases">
        <authorList>
            <person name="Pan Q."/>
            <person name="Wen M."/>
            <person name="Jouanno E."/>
            <person name="Zahm M."/>
            <person name="Klopp C."/>
            <person name="Cabau C."/>
            <person name="Louis A."/>
            <person name="Berthelot C."/>
            <person name="Parey E."/>
            <person name="Roest Crollius H."/>
            <person name="Montfort J."/>
            <person name="Robinson-Rechavi M."/>
            <person name="Bouchez O."/>
            <person name="Lampietro C."/>
            <person name="Lopez Roques C."/>
            <person name="Donnadieu C."/>
            <person name="Postlethwait J."/>
            <person name="Bobe J."/>
            <person name="Verreycken H."/>
            <person name="Guiguen Y."/>
        </authorList>
    </citation>
    <scope>NUCLEOTIDE SEQUENCE [LARGE SCALE GENOMIC DNA]</scope>
    <source>
        <strain evidence="2">Up_M1</strain>
        <tissue evidence="2">Testis</tissue>
    </source>
</reference>
<dbReference type="Proteomes" id="UP001557470">
    <property type="component" value="Unassembled WGS sequence"/>
</dbReference>
<feature type="compositionally biased region" description="Basic residues" evidence="1">
    <location>
        <begin position="69"/>
        <end position="78"/>
    </location>
</feature>
<evidence type="ECO:0000313" key="2">
    <source>
        <dbReference type="EMBL" id="KAL1021954.1"/>
    </source>
</evidence>